<gene>
    <name evidence="2" type="ORF">DIABBA_LOCUS12108</name>
</gene>
<name>A0A9N9XF95_DIABA</name>
<sequence>MTSLADLNLKKMNSCIQRNCAFDTIEPKCSNKRITCLDNKRYRFCFRTSKSVIEYGNIKYCPKSTTCCEDTGTSPCIKQDNNETNVTFQMITPDYEITKATETTLKNQSSTAVNITPFIQQYETFITTPTQAEALLTTKSTTEQNTKLTTKPTTERILQIKHKKKPNKTKNKAQKSKRKTLLTKVKMYLNKLQKKINKKKKHKKTKNSSTPNYIQAVQQVSTSDINLFTKQHINVRKKPVRKLPTKHPLRKVTQKIKKKAATKPFPTKSTNSKLNKIKLHRHQISLYTRTNDILLPVTEHLPEEDGWNNLYTTNTIKVVNKVTDKSKVKIIKNKPVKTSSIKDNLDLSNHIFTSVTDSSTISTITDSPSTSLYIQTSSPWIFTNFKMPSTTRSTVPPQLSACSMPTKFRGAKCNEYYECVKIMWTNRLMLFRCKSRESFDPETLNCIPNTNCY</sequence>
<feature type="domain" description="Chitin-binding type-2" evidence="1">
    <location>
        <begin position="399"/>
        <end position="453"/>
    </location>
</feature>
<keyword evidence="3" id="KW-1185">Reference proteome</keyword>
<reference evidence="2" key="1">
    <citation type="submission" date="2022-01" db="EMBL/GenBank/DDBJ databases">
        <authorList>
            <person name="King R."/>
        </authorList>
    </citation>
    <scope>NUCLEOTIDE SEQUENCE</scope>
</reference>
<evidence type="ECO:0000313" key="2">
    <source>
        <dbReference type="EMBL" id="CAG9839330.1"/>
    </source>
</evidence>
<accession>A0A9N9XF95</accession>
<organism evidence="2 3">
    <name type="scientific">Diabrotica balteata</name>
    <name type="common">Banded cucumber beetle</name>
    <dbReference type="NCBI Taxonomy" id="107213"/>
    <lineage>
        <taxon>Eukaryota</taxon>
        <taxon>Metazoa</taxon>
        <taxon>Ecdysozoa</taxon>
        <taxon>Arthropoda</taxon>
        <taxon>Hexapoda</taxon>
        <taxon>Insecta</taxon>
        <taxon>Pterygota</taxon>
        <taxon>Neoptera</taxon>
        <taxon>Endopterygota</taxon>
        <taxon>Coleoptera</taxon>
        <taxon>Polyphaga</taxon>
        <taxon>Cucujiformia</taxon>
        <taxon>Chrysomeloidea</taxon>
        <taxon>Chrysomelidae</taxon>
        <taxon>Galerucinae</taxon>
        <taxon>Diabroticina</taxon>
        <taxon>Diabroticites</taxon>
        <taxon>Diabrotica</taxon>
    </lineage>
</organism>
<proteinExistence type="predicted"/>
<dbReference type="Proteomes" id="UP001153709">
    <property type="component" value="Chromosome 8"/>
</dbReference>
<dbReference type="GO" id="GO:0008061">
    <property type="term" value="F:chitin binding"/>
    <property type="evidence" value="ECO:0007669"/>
    <property type="project" value="InterPro"/>
</dbReference>
<evidence type="ECO:0000313" key="3">
    <source>
        <dbReference type="Proteomes" id="UP001153709"/>
    </source>
</evidence>
<evidence type="ECO:0000259" key="1">
    <source>
        <dbReference type="PROSITE" id="PS50940"/>
    </source>
</evidence>
<dbReference type="GO" id="GO:0005576">
    <property type="term" value="C:extracellular region"/>
    <property type="evidence" value="ECO:0007669"/>
    <property type="project" value="InterPro"/>
</dbReference>
<dbReference type="AlphaFoldDB" id="A0A9N9XF95"/>
<protein>
    <recommendedName>
        <fullName evidence="1">Chitin-binding type-2 domain-containing protein</fullName>
    </recommendedName>
</protein>
<dbReference type="PROSITE" id="PS50940">
    <property type="entry name" value="CHIT_BIND_II"/>
    <property type="match status" value="1"/>
</dbReference>
<dbReference type="InterPro" id="IPR002557">
    <property type="entry name" value="Chitin-bd_dom"/>
</dbReference>
<dbReference type="EMBL" id="OU898283">
    <property type="protein sequence ID" value="CAG9839330.1"/>
    <property type="molecule type" value="Genomic_DNA"/>
</dbReference>
<dbReference type="OrthoDB" id="6783483at2759"/>